<name>A0A6N1V9D2_9HYPH</name>
<keyword evidence="4" id="KW-1185">Reference proteome</keyword>
<dbReference type="RefSeq" id="WP_175275019.1">
    <property type="nucleotide sequence ID" value="NZ_CP054836.1"/>
</dbReference>
<protein>
    <recommendedName>
        <fullName evidence="2">Kazal-like domain-containing protein</fullName>
    </recommendedName>
</protein>
<evidence type="ECO:0000256" key="1">
    <source>
        <dbReference type="SAM" id="SignalP"/>
    </source>
</evidence>
<dbReference type="EMBL" id="CP054836">
    <property type="protein sequence ID" value="QKV17123.1"/>
    <property type="molecule type" value="Genomic_DNA"/>
</dbReference>
<proteinExistence type="predicted"/>
<dbReference type="Proteomes" id="UP000509367">
    <property type="component" value="Chromosome"/>
</dbReference>
<reference evidence="3 4" key="1">
    <citation type="submission" date="2020-06" db="EMBL/GenBank/DDBJ databases">
        <title>Oricola thermophila sp. nov. isolated from a tidal sediments.</title>
        <authorList>
            <person name="Kwon K.K."/>
            <person name="Yang S.-H."/>
            <person name="Park M.-J."/>
        </authorList>
    </citation>
    <scope>NUCLEOTIDE SEQUENCE [LARGE SCALE GENOMIC DNA]</scope>
    <source>
        <strain evidence="3 4">MEBiC13590</strain>
    </source>
</reference>
<feature type="domain" description="Kazal-like" evidence="2">
    <location>
        <begin position="70"/>
        <end position="122"/>
    </location>
</feature>
<dbReference type="Gene3D" id="3.30.60.30">
    <property type="match status" value="2"/>
</dbReference>
<feature type="signal peptide" evidence="1">
    <location>
        <begin position="1"/>
        <end position="23"/>
    </location>
</feature>
<dbReference type="InterPro" id="IPR036058">
    <property type="entry name" value="Kazal_dom_sf"/>
</dbReference>
<evidence type="ECO:0000259" key="2">
    <source>
        <dbReference type="PROSITE" id="PS51465"/>
    </source>
</evidence>
<dbReference type="InterPro" id="IPR002350">
    <property type="entry name" value="Kazal_dom"/>
</dbReference>
<dbReference type="AlphaFoldDB" id="A0A6N1V9D2"/>
<dbReference type="PROSITE" id="PS51465">
    <property type="entry name" value="KAZAL_2"/>
    <property type="match status" value="1"/>
</dbReference>
<keyword evidence="1" id="KW-0732">Signal</keyword>
<dbReference type="KEGG" id="orm:HTY61_00910"/>
<dbReference type="Pfam" id="PF07648">
    <property type="entry name" value="Kazal_2"/>
    <property type="match status" value="1"/>
</dbReference>
<gene>
    <name evidence="3" type="ORF">HTY61_00910</name>
</gene>
<feature type="chain" id="PRO_5026710709" description="Kazal-like domain-containing protein" evidence="1">
    <location>
        <begin position="24"/>
        <end position="122"/>
    </location>
</feature>
<evidence type="ECO:0000313" key="4">
    <source>
        <dbReference type="Proteomes" id="UP000509367"/>
    </source>
</evidence>
<sequence>MKALTGRRIAALGIALAMAPALAACERTISPPPANSAFCPEVYQPVCARTPSGRRTFPNACTAETEGFRAYAPGECQPGGSERICPMILAPVCAERAGQLATYPNDCTAASQGARVVRQGPC</sequence>
<dbReference type="PROSITE" id="PS51257">
    <property type="entry name" value="PROKAR_LIPOPROTEIN"/>
    <property type="match status" value="1"/>
</dbReference>
<accession>A0A6N1V9D2</accession>
<dbReference type="SUPFAM" id="SSF100895">
    <property type="entry name" value="Kazal-type serine protease inhibitors"/>
    <property type="match status" value="2"/>
</dbReference>
<evidence type="ECO:0000313" key="3">
    <source>
        <dbReference type="EMBL" id="QKV17123.1"/>
    </source>
</evidence>
<organism evidence="3 4">
    <name type="scientific">Oricola thermophila</name>
    <dbReference type="NCBI Taxonomy" id="2742145"/>
    <lineage>
        <taxon>Bacteria</taxon>
        <taxon>Pseudomonadati</taxon>
        <taxon>Pseudomonadota</taxon>
        <taxon>Alphaproteobacteria</taxon>
        <taxon>Hyphomicrobiales</taxon>
        <taxon>Ahrensiaceae</taxon>
        <taxon>Oricola</taxon>
    </lineage>
</organism>